<feature type="non-terminal residue" evidence="1">
    <location>
        <position position="61"/>
    </location>
</feature>
<protein>
    <submittedName>
        <fullName evidence="1">Uncharacterized protein</fullName>
    </submittedName>
</protein>
<sequence>MKKVIVFLAVIALLVAGVLLPVAAVSGETQRQSEGMMLSAASVLLLDGNWVILDEFMDEGD</sequence>
<name>X1QYA5_9ZZZZ</name>
<gene>
    <name evidence="1" type="ORF">S12H4_22069</name>
</gene>
<evidence type="ECO:0000313" key="1">
    <source>
        <dbReference type="EMBL" id="GAI73512.1"/>
    </source>
</evidence>
<organism evidence="1">
    <name type="scientific">marine sediment metagenome</name>
    <dbReference type="NCBI Taxonomy" id="412755"/>
    <lineage>
        <taxon>unclassified sequences</taxon>
        <taxon>metagenomes</taxon>
        <taxon>ecological metagenomes</taxon>
    </lineage>
</organism>
<dbReference type="EMBL" id="BARW01011445">
    <property type="protein sequence ID" value="GAI73512.1"/>
    <property type="molecule type" value="Genomic_DNA"/>
</dbReference>
<proteinExistence type="predicted"/>
<accession>X1QYA5</accession>
<dbReference type="AlphaFoldDB" id="X1QYA5"/>
<reference evidence="1" key="1">
    <citation type="journal article" date="2014" name="Front. Microbiol.">
        <title>High frequency of phylogenetically diverse reductive dehalogenase-homologous genes in deep subseafloor sedimentary metagenomes.</title>
        <authorList>
            <person name="Kawai M."/>
            <person name="Futagami T."/>
            <person name="Toyoda A."/>
            <person name="Takaki Y."/>
            <person name="Nishi S."/>
            <person name="Hori S."/>
            <person name="Arai W."/>
            <person name="Tsubouchi T."/>
            <person name="Morono Y."/>
            <person name="Uchiyama I."/>
            <person name="Ito T."/>
            <person name="Fujiyama A."/>
            <person name="Inagaki F."/>
            <person name="Takami H."/>
        </authorList>
    </citation>
    <scope>NUCLEOTIDE SEQUENCE</scope>
    <source>
        <strain evidence="1">Expedition CK06-06</strain>
    </source>
</reference>
<comment type="caution">
    <text evidence="1">The sequence shown here is derived from an EMBL/GenBank/DDBJ whole genome shotgun (WGS) entry which is preliminary data.</text>
</comment>